<evidence type="ECO:0000313" key="4">
    <source>
        <dbReference type="Proteomes" id="UP000266634"/>
    </source>
</evidence>
<evidence type="ECO:0000313" key="2">
    <source>
        <dbReference type="EMBL" id="RIJ44999.1"/>
    </source>
</evidence>
<reference evidence="1 3" key="1">
    <citation type="journal article" date="2015" name="Genome Announc.">
        <title>Complete Genome Sequence of Clavibacter michiganensis subsp. insidiosus R1-1 Using PacBio Single-Molecule Real-Time Technology.</title>
        <authorList>
            <person name="Lu Y."/>
            <person name="Samac D.A."/>
            <person name="Glazebrook J."/>
            <person name="Ishimaru C.A."/>
        </authorList>
    </citation>
    <scope>NUCLEOTIDE SEQUENCE [LARGE SCALE GENOMIC DNA]</scope>
    <source>
        <strain evidence="1 3">R1-1</strain>
    </source>
</reference>
<dbReference type="Proteomes" id="UP000032604">
    <property type="component" value="Chromosome"/>
</dbReference>
<dbReference type="HOGENOM" id="CLU_1080528_0_0_11"/>
<organism evidence="1 3">
    <name type="scientific">Clavibacter michiganensis subsp. insidiosus</name>
    <dbReference type="NCBI Taxonomy" id="33014"/>
    <lineage>
        <taxon>Bacteria</taxon>
        <taxon>Bacillati</taxon>
        <taxon>Actinomycetota</taxon>
        <taxon>Actinomycetes</taxon>
        <taxon>Micrococcales</taxon>
        <taxon>Microbacteriaceae</taxon>
        <taxon>Clavibacter</taxon>
    </lineage>
</organism>
<name>A0A0D5CGR7_9MICO</name>
<dbReference type="PATRIC" id="fig|33014.5.peg.931"/>
<reference evidence="2 4" key="2">
    <citation type="submission" date="2018-08" db="EMBL/GenBank/DDBJ databases">
        <title>Genome Sequence of Clavibacter michiganensis Subspecies type strains, and the Atypical Peach-Colored Strains Isolated from Tomato.</title>
        <authorList>
            <person name="Osdaghi E."/>
            <person name="Portier P."/>
            <person name="Briand M."/>
            <person name="Jacques M.-A."/>
        </authorList>
    </citation>
    <scope>NUCLEOTIDE SEQUENCE [LARGE SCALE GENOMIC DNA]</scope>
    <source>
        <strain evidence="2 4">CFBP 6488</strain>
    </source>
</reference>
<dbReference type="AlphaFoldDB" id="A0A0D5CGR7"/>
<gene>
    <name evidence="2" type="ORF">DZF93_00665</name>
    <name evidence="1" type="ORF">VO01_04450</name>
</gene>
<dbReference type="EMBL" id="QWEA01000006">
    <property type="protein sequence ID" value="RIJ44999.1"/>
    <property type="molecule type" value="Genomic_DNA"/>
</dbReference>
<dbReference type="RefSeq" id="WP_045527147.1">
    <property type="nucleotide sequence ID" value="NZ_CP011043.1"/>
</dbReference>
<dbReference type="Proteomes" id="UP000266634">
    <property type="component" value="Unassembled WGS sequence"/>
</dbReference>
<evidence type="ECO:0000313" key="3">
    <source>
        <dbReference type="Proteomes" id="UP000032604"/>
    </source>
</evidence>
<sequence length="257" mass="28723">MSDAVEPLQMSPAAQDKAIGVGVDVIELALSMFPVIGGPASGGMAMIRGRRAQDRVERILGELRKEVELAAHLRVQESSRLDEVASIVDSNGERFIPLVERVLSESLETSDRGKLRRMRRGLGSLVGQAITDERDLFLRLVCRYDVLEVFILQTLAQHSYGTPRLLPNAPQLVWDSIQAEFRGEFYQSQIPSMTNTLEADGLLVRDQESHMRRSPHEPGRYYVNDNPTLGLTVTDRGLRFLEYLAKGDARHPQAADQ</sequence>
<proteinExistence type="predicted"/>
<evidence type="ECO:0000313" key="1">
    <source>
        <dbReference type="EMBL" id="AJW78484.1"/>
    </source>
</evidence>
<protein>
    <submittedName>
        <fullName evidence="1">Uncharacterized protein</fullName>
    </submittedName>
</protein>
<accession>A0A0D5CGR7</accession>
<dbReference type="EMBL" id="CP011043">
    <property type="protein sequence ID" value="AJW78484.1"/>
    <property type="molecule type" value="Genomic_DNA"/>
</dbReference>
<dbReference type="KEGG" id="cmh:VO01_04450"/>